<gene>
    <name evidence="3" type="ORF">BSZ32_15640</name>
</gene>
<dbReference type="Pfam" id="PF08332">
    <property type="entry name" value="CaMKII_AD"/>
    <property type="match status" value="1"/>
</dbReference>
<proteinExistence type="predicted"/>
<organism evidence="3 4">
    <name type="scientific">Rubritalea profundi</name>
    <dbReference type="NCBI Taxonomy" id="1658618"/>
    <lineage>
        <taxon>Bacteria</taxon>
        <taxon>Pseudomonadati</taxon>
        <taxon>Verrucomicrobiota</taxon>
        <taxon>Verrucomicrobiia</taxon>
        <taxon>Verrucomicrobiales</taxon>
        <taxon>Rubritaleaceae</taxon>
        <taxon>Rubritalea</taxon>
    </lineage>
</organism>
<feature type="chain" id="PRO_5015419073" description="Calcium/calmodulin-dependent protein kinase II association-domain domain-containing protein" evidence="1">
    <location>
        <begin position="25"/>
        <end position="177"/>
    </location>
</feature>
<evidence type="ECO:0000256" key="1">
    <source>
        <dbReference type="SAM" id="SignalP"/>
    </source>
</evidence>
<dbReference type="EMBL" id="MQWA01000001">
    <property type="protein sequence ID" value="PQJ29770.1"/>
    <property type="molecule type" value="Genomic_DNA"/>
</dbReference>
<dbReference type="InterPro" id="IPR013543">
    <property type="entry name" value="Ca/CaM-dep_prot_kinase-assoc"/>
</dbReference>
<dbReference type="OrthoDB" id="838356at2"/>
<keyword evidence="4" id="KW-1185">Reference proteome</keyword>
<dbReference type="AlphaFoldDB" id="A0A2S7U5B4"/>
<evidence type="ECO:0000259" key="2">
    <source>
        <dbReference type="Pfam" id="PF08332"/>
    </source>
</evidence>
<name>A0A2S7U5B4_9BACT</name>
<reference evidence="3 4" key="1">
    <citation type="submission" date="2016-12" db="EMBL/GenBank/DDBJ databases">
        <title>Study of bacterial adaptation to deep sea.</title>
        <authorList>
            <person name="Song J."/>
            <person name="Yoshizawa S."/>
            <person name="Kogure K."/>
        </authorList>
    </citation>
    <scope>NUCLEOTIDE SEQUENCE [LARGE SCALE GENOMIC DNA]</scope>
    <source>
        <strain evidence="3 4">SAORIC-165</strain>
    </source>
</reference>
<dbReference type="SUPFAM" id="SSF54427">
    <property type="entry name" value="NTF2-like"/>
    <property type="match status" value="1"/>
</dbReference>
<dbReference type="Proteomes" id="UP000239907">
    <property type="component" value="Unassembled WGS sequence"/>
</dbReference>
<evidence type="ECO:0000313" key="3">
    <source>
        <dbReference type="EMBL" id="PQJ29770.1"/>
    </source>
</evidence>
<sequence length="177" mass="20378">MIKTPRTLLGIFLLPLFLCTSLMASTPSDKNNARLAQLDTYWAEVSRSVREGDFEGYKATCHPQAVIVSISKKNSTPLTVALARWEKEFSDTKSGKIKATVTFRFSQRLGDETTAHETGIFFYSTINTKGERTQEYLRFETLLVKREDGWKTLMEYQKTQATQQEWDVLAKHHLYKK</sequence>
<dbReference type="RefSeq" id="WP_129589793.1">
    <property type="nucleotide sequence ID" value="NZ_MQWA01000001.1"/>
</dbReference>
<dbReference type="GO" id="GO:0005516">
    <property type="term" value="F:calmodulin binding"/>
    <property type="evidence" value="ECO:0007669"/>
    <property type="project" value="InterPro"/>
</dbReference>
<dbReference type="GO" id="GO:0004683">
    <property type="term" value="F:calcium/calmodulin-dependent protein kinase activity"/>
    <property type="evidence" value="ECO:0007669"/>
    <property type="project" value="InterPro"/>
</dbReference>
<feature type="domain" description="Calcium/calmodulin-dependent protein kinase II association-domain" evidence="2">
    <location>
        <begin position="46"/>
        <end position="154"/>
    </location>
</feature>
<protein>
    <recommendedName>
        <fullName evidence="2">Calcium/calmodulin-dependent protein kinase II association-domain domain-containing protein</fullName>
    </recommendedName>
</protein>
<keyword evidence="1" id="KW-0732">Signal</keyword>
<feature type="signal peptide" evidence="1">
    <location>
        <begin position="1"/>
        <end position="24"/>
    </location>
</feature>
<comment type="caution">
    <text evidence="3">The sequence shown here is derived from an EMBL/GenBank/DDBJ whole genome shotgun (WGS) entry which is preliminary data.</text>
</comment>
<accession>A0A2S7U5B4</accession>
<dbReference type="Gene3D" id="3.10.450.50">
    <property type="match status" value="1"/>
</dbReference>
<evidence type="ECO:0000313" key="4">
    <source>
        <dbReference type="Proteomes" id="UP000239907"/>
    </source>
</evidence>
<dbReference type="InterPro" id="IPR032710">
    <property type="entry name" value="NTF2-like_dom_sf"/>
</dbReference>